<dbReference type="SUPFAM" id="SSF52402">
    <property type="entry name" value="Adenine nucleotide alpha hydrolases-like"/>
    <property type="match status" value="1"/>
</dbReference>
<evidence type="ECO:0000256" key="7">
    <source>
        <dbReference type="ARBA" id="ARBA00048539"/>
    </source>
</evidence>
<dbReference type="InterPro" id="IPR011063">
    <property type="entry name" value="TilS/TtcA_N"/>
</dbReference>
<evidence type="ECO:0000256" key="4">
    <source>
        <dbReference type="ARBA" id="ARBA00022694"/>
    </source>
</evidence>
<dbReference type="Gene3D" id="1.20.59.20">
    <property type="match status" value="1"/>
</dbReference>
<feature type="transmembrane region" description="Helical" evidence="9">
    <location>
        <begin position="394"/>
        <end position="414"/>
    </location>
</feature>
<comment type="domain">
    <text evidence="8">The N-terminal region contains the highly conserved SGGXDS motif, predicted to be a P-loop motif involved in ATP binding.</text>
</comment>
<evidence type="ECO:0000256" key="9">
    <source>
        <dbReference type="SAM" id="Phobius"/>
    </source>
</evidence>
<evidence type="ECO:0000256" key="5">
    <source>
        <dbReference type="ARBA" id="ARBA00022741"/>
    </source>
</evidence>
<dbReference type="EC" id="6.3.4.19" evidence="8"/>
<keyword evidence="2 8" id="KW-0963">Cytoplasm</keyword>
<comment type="similarity">
    <text evidence="8">Belongs to the tRNA(Ile)-lysidine synthase family.</text>
</comment>
<dbReference type="SUPFAM" id="SSF56037">
    <property type="entry name" value="PheT/TilS domain"/>
    <property type="match status" value="1"/>
</dbReference>
<dbReference type="GO" id="GO:0006400">
    <property type="term" value="P:tRNA modification"/>
    <property type="evidence" value="ECO:0007669"/>
    <property type="project" value="UniProtKB-UniRule"/>
</dbReference>
<evidence type="ECO:0000256" key="8">
    <source>
        <dbReference type="HAMAP-Rule" id="MF_01161"/>
    </source>
</evidence>
<evidence type="ECO:0000256" key="6">
    <source>
        <dbReference type="ARBA" id="ARBA00022840"/>
    </source>
</evidence>
<dbReference type="CDD" id="cd01992">
    <property type="entry name" value="TilS_N"/>
    <property type="match status" value="1"/>
</dbReference>
<dbReference type="EMBL" id="LM655252">
    <property type="protein sequence ID" value="CDZ16325.1"/>
    <property type="molecule type" value="Genomic_DNA"/>
</dbReference>
<accession>A0A078KHA2</accession>
<keyword evidence="9" id="KW-0812">Transmembrane</keyword>
<dbReference type="InterPro" id="IPR012094">
    <property type="entry name" value="tRNA_Ile_lys_synt"/>
</dbReference>
<keyword evidence="3 8" id="KW-0436">Ligase</keyword>
<dbReference type="PANTHER" id="PTHR43033">
    <property type="entry name" value="TRNA(ILE)-LYSIDINE SYNTHASE-RELATED"/>
    <property type="match status" value="1"/>
</dbReference>
<evidence type="ECO:0000313" key="11">
    <source>
        <dbReference type="EMBL" id="CDZ16325.1"/>
    </source>
</evidence>
<dbReference type="GO" id="GO:0005737">
    <property type="term" value="C:cytoplasm"/>
    <property type="evidence" value="ECO:0007669"/>
    <property type="project" value="UniProtKB-SubCell"/>
</dbReference>
<dbReference type="PANTHER" id="PTHR43033:SF1">
    <property type="entry name" value="TRNA(ILE)-LYSIDINE SYNTHASE-RELATED"/>
    <property type="match status" value="1"/>
</dbReference>
<dbReference type="Pfam" id="PF01171">
    <property type="entry name" value="ATP_bind_3"/>
    <property type="match status" value="1"/>
</dbReference>
<feature type="binding site" evidence="8">
    <location>
        <begin position="34"/>
        <end position="39"/>
    </location>
    <ligand>
        <name>ATP</name>
        <dbReference type="ChEBI" id="CHEBI:30616"/>
    </ligand>
</feature>
<dbReference type="Proteomes" id="UP000032420">
    <property type="component" value="Chromosome I"/>
</dbReference>
<dbReference type="InterPro" id="IPR014729">
    <property type="entry name" value="Rossmann-like_a/b/a_fold"/>
</dbReference>
<protein>
    <recommendedName>
        <fullName evidence="8">tRNA(Ile)-lysidine synthase</fullName>
        <ecNumber evidence="8">6.3.4.19</ecNumber>
    </recommendedName>
    <alternativeName>
        <fullName evidence="8">tRNA(Ile)-2-lysyl-cytidine synthase</fullName>
    </alternativeName>
    <alternativeName>
        <fullName evidence="8">tRNA(Ile)-lysidine synthetase</fullName>
    </alternativeName>
</protein>
<dbReference type="NCBIfam" id="TIGR02432">
    <property type="entry name" value="lysidine_TilS_N"/>
    <property type="match status" value="1"/>
</dbReference>
<comment type="subcellular location">
    <subcellularLocation>
        <location evidence="1 8">Cytoplasm</location>
    </subcellularLocation>
</comment>
<dbReference type="STRING" id="1495769.CEM_053"/>
<dbReference type="OrthoDB" id="9807403at2"/>
<keyword evidence="6 8" id="KW-0067">ATP-binding</keyword>
<keyword evidence="9" id="KW-0472">Membrane</keyword>
<evidence type="ECO:0000313" key="12">
    <source>
        <dbReference type="Proteomes" id="UP000032420"/>
    </source>
</evidence>
<dbReference type="AlphaFoldDB" id="A0A078KHA2"/>
<evidence type="ECO:0000259" key="10">
    <source>
        <dbReference type="SMART" id="SM00977"/>
    </source>
</evidence>
<evidence type="ECO:0000256" key="1">
    <source>
        <dbReference type="ARBA" id="ARBA00004496"/>
    </source>
</evidence>
<dbReference type="Pfam" id="PF11734">
    <property type="entry name" value="TilS_C"/>
    <property type="match status" value="1"/>
</dbReference>
<dbReference type="SMART" id="SM00977">
    <property type="entry name" value="TilS_C"/>
    <property type="match status" value="1"/>
</dbReference>
<dbReference type="Pfam" id="PF09179">
    <property type="entry name" value="TilS"/>
    <property type="match status" value="1"/>
</dbReference>
<proteinExistence type="inferred from homology"/>
<sequence>MKNNPLYIILESKIFIEKILQLLGTPKILWIALSGGRDSVCLLYIAIKVINRLREILSLSMILPKIYAIHINHHFHKDAAKFENFCHTLCAKFNVPLFVEHLHLHKFNENIAREARYYFFYKHLNKNDVIWLAHHRDDQSETFIMRLMRRAGVKGLTGIPHIRSLGKGKLMRPLLGVTGEVINAYALKYNLNWIDDISNLYINFDRNYVRHNIIPYIKIRWPDAIESLALCVDYLKESDNLLNCFAKDMLQAISNNHSIIPIDKIIIIENARLKLLIRYCLLCLKFPMPPKKRLDTLINQIKKTNGSMFCIRWENVEARCWRRIFFILYTKKKSLSIFYINLIKLQSSFLKKMDLSLLTIIHIKCSEFFFINGHKRNIKKILQFANIPIWERNSIMLLFIINELIAIIGINFIFVSDNCNLKKLII</sequence>
<dbReference type="InterPro" id="IPR012796">
    <property type="entry name" value="Lysidine-tRNA-synth_C"/>
</dbReference>
<name>A0A078KHA2_9GAMM</name>
<dbReference type="InterPro" id="IPR012795">
    <property type="entry name" value="tRNA_Ile_lys_synt_N"/>
</dbReference>
<keyword evidence="5 8" id="KW-0547">Nucleotide-binding</keyword>
<reference evidence="12" key="1">
    <citation type="submission" date="2014-07" db="EMBL/GenBank/DDBJ databases">
        <authorList>
            <person name="Santos-Garcia D."/>
        </authorList>
    </citation>
    <scope>NUCLEOTIDE SEQUENCE [LARGE SCALE GENOMIC DNA]</scope>
</reference>
<keyword evidence="9" id="KW-1133">Transmembrane helix</keyword>
<comment type="function">
    <text evidence="8">Ligates lysine onto the cytidine present at position 34 of the AUA codon-specific tRNA(Ile) that contains the anticodon CAU, in an ATP-dependent manner. Cytidine is converted to lysidine, thus changing the amino acid specificity of the tRNA from methionine to isoleucine.</text>
</comment>
<dbReference type="HAMAP" id="MF_01161">
    <property type="entry name" value="tRNA_Ile_lys_synt"/>
    <property type="match status" value="1"/>
</dbReference>
<comment type="catalytic activity">
    <reaction evidence="7 8">
        <text>cytidine(34) in tRNA(Ile2) + L-lysine + ATP = lysidine(34) in tRNA(Ile2) + AMP + diphosphate + H(+)</text>
        <dbReference type="Rhea" id="RHEA:43744"/>
        <dbReference type="Rhea" id="RHEA-COMP:10625"/>
        <dbReference type="Rhea" id="RHEA-COMP:10670"/>
        <dbReference type="ChEBI" id="CHEBI:15378"/>
        <dbReference type="ChEBI" id="CHEBI:30616"/>
        <dbReference type="ChEBI" id="CHEBI:32551"/>
        <dbReference type="ChEBI" id="CHEBI:33019"/>
        <dbReference type="ChEBI" id="CHEBI:82748"/>
        <dbReference type="ChEBI" id="CHEBI:83665"/>
        <dbReference type="ChEBI" id="CHEBI:456215"/>
        <dbReference type="EC" id="6.3.4.19"/>
    </reaction>
</comment>
<gene>
    <name evidence="8 11" type="primary">tilS</name>
    <name evidence="11" type="ORF">CEM_053</name>
</gene>
<evidence type="ECO:0000256" key="3">
    <source>
        <dbReference type="ARBA" id="ARBA00022598"/>
    </source>
</evidence>
<dbReference type="NCBIfam" id="TIGR02433">
    <property type="entry name" value="lysidine_TilS_C"/>
    <property type="match status" value="1"/>
</dbReference>
<dbReference type="HOGENOM" id="CLU_018869_2_0_6"/>
<keyword evidence="12" id="KW-1185">Reference proteome</keyword>
<organism evidence="11 12">
    <name type="scientific">Candidatus Johnevansia muelleri</name>
    <dbReference type="NCBI Taxonomy" id="1495769"/>
    <lineage>
        <taxon>Bacteria</taxon>
        <taxon>Pseudomonadati</taxon>
        <taxon>Pseudomonadota</taxon>
        <taxon>Gammaproteobacteria</taxon>
        <taxon>Candidatus Johnevansiales</taxon>
        <taxon>Candidatus Johnevansiaceae</taxon>
        <taxon>Candidatus Johnevansia</taxon>
    </lineage>
</organism>
<dbReference type="GO" id="GO:0005524">
    <property type="term" value="F:ATP binding"/>
    <property type="evidence" value="ECO:0007669"/>
    <property type="project" value="UniProtKB-UniRule"/>
</dbReference>
<feature type="domain" description="Lysidine-tRNA(Ile) synthetase C-terminal" evidence="10">
    <location>
        <begin position="358"/>
        <end position="426"/>
    </location>
</feature>
<dbReference type="Gene3D" id="3.40.50.620">
    <property type="entry name" value="HUPs"/>
    <property type="match status" value="1"/>
</dbReference>
<dbReference type="KEGG" id="eme:CEM_053"/>
<dbReference type="GO" id="GO:0032267">
    <property type="term" value="F:tRNA(Ile)-lysidine synthase activity"/>
    <property type="evidence" value="ECO:0007669"/>
    <property type="project" value="UniProtKB-EC"/>
</dbReference>
<keyword evidence="4 8" id="KW-0819">tRNA processing</keyword>
<dbReference type="InterPro" id="IPR015262">
    <property type="entry name" value="tRNA_Ile_lys_synt_subst-bd"/>
</dbReference>
<dbReference type="SUPFAM" id="SSF82829">
    <property type="entry name" value="MesJ substrate recognition domain-like"/>
    <property type="match status" value="1"/>
</dbReference>
<evidence type="ECO:0000256" key="2">
    <source>
        <dbReference type="ARBA" id="ARBA00022490"/>
    </source>
</evidence>